<dbReference type="Gene3D" id="1.20.120.1760">
    <property type="match status" value="1"/>
</dbReference>
<dbReference type="GO" id="GO:0046474">
    <property type="term" value="P:glycerophospholipid biosynthetic process"/>
    <property type="evidence" value="ECO:0007669"/>
    <property type="project" value="TreeGrafter"/>
</dbReference>
<dbReference type="InterPro" id="IPR004570">
    <property type="entry name" value="Phosphatidylglycerol_P_synth"/>
</dbReference>
<accession>A0AAT9GA58</accession>
<evidence type="ECO:0000256" key="1">
    <source>
        <dbReference type="ARBA" id="ARBA00004141"/>
    </source>
</evidence>
<dbReference type="EC" id="2.7.8.5" evidence="5 16"/>
<evidence type="ECO:0000256" key="4">
    <source>
        <dbReference type="ARBA" id="ARBA00010441"/>
    </source>
</evidence>
<dbReference type="PIRSF" id="PIRSF000847">
    <property type="entry name" value="Phos_ph_gly_syn"/>
    <property type="match status" value="1"/>
</dbReference>
<feature type="transmembrane region" description="Helical" evidence="18">
    <location>
        <begin position="37"/>
        <end position="56"/>
    </location>
</feature>
<comment type="similarity">
    <text evidence="4 17">Belongs to the CDP-alcohol phosphatidyltransferase class-I family.</text>
</comment>
<keyword evidence="13" id="KW-0594">Phospholipid biosynthesis</keyword>
<evidence type="ECO:0000256" key="15">
    <source>
        <dbReference type="ARBA" id="ARBA00048586"/>
    </source>
</evidence>
<comment type="catalytic activity">
    <reaction evidence="15">
        <text>a CDP-1,2-diacyl-sn-glycerol + sn-glycerol 3-phosphate = a 1,2-diacyl-sn-glycero-3-phospho-(1'-sn-glycero-3'-phosphate) + CMP + H(+)</text>
        <dbReference type="Rhea" id="RHEA:12593"/>
        <dbReference type="ChEBI" id="CHEBI:15378"/>
        <dbReference type="ChEBI" id="CHEBI:57597"/>
        <dbReference type="ChEBI" id="CHEBI:58332"/>
        <dbReference type="ChEBI" id="CHEBI:60110"/>
        <dbReference type="ChEBI" id="CHEBI:60377"/>
        <dbReference type="EC" id="2.7.8.5"/>
    </reaction>
</comment>
<comment type="subcellular location">
    <subcellularLocation>
        <location evidence="1">Membrane</location>
        <topology evidence="1">Multi-pass membrane protein</topology>
    </subcellularLocation>
</comment>
<evidence type="ECO:0000256" key="8">
    <source>
        <dbReference type="ARBA" id="ARBA00022679"/>
    </source>
</evidence>
<evidence type="ECO:0000256" key="3">
    <source>
        <dbReference type="ARBA" id="ARBA00005189"/>
    </source>
</evidence>
<evidence type="ECO:0000313" key="19">
    <source>
        <dbReference type="EMBL" id="BFD46581.1"/>
    </source>
</evidence>
<evidence type="ECO:0000256" key="13">
    <source>
        <dbReference type="ARBA" id="ARBA00023209"/>
    </source>
</evidence>
<dbReference type="InterPro" id="IPR048254">
    <property type="entry name" value="CDP_ALCOHOL_P_TRANSF_CS"/>
</dbReference>
<dbReference type="Pfam" id="PF01066">
    <property type="entry name" value="CDP-OH_P_transf"/>
    <property type="match status" value="1"/>
</dbReference>
<evidence type="ECO:0000256" key="12">
    <source>
        <dbReference type="ARBA" id="ARBA00023136"/>
    </source>
</evidence>
<evidence type="ECO:0000256" key="14">
    <source>
        <dbReference type="ARBA" id="ARBA00023264"/>
    </source>
</evidence>
<evidence type="ECO:0000256" key="2">
    <source>
        <dbReference type="ARBA" id="ARBA00005042"/>
    </source>
</evidence>
<dbReference type="PROSITE" id="PS00379">
    <property type="entry name" value="CDP_ALCOHOL_P_TRANSF"/>
    <property type="match status" value="1"/>
</dbReference>
<evidence type="ECO:0000256" key="9">
    <source>
        <dbReference type="ARBA" id="ARBA00022692"/>
    </source>
</evidence>
<proteinExistence type="inferred from homology"/>
<dbReference type="NCBIfam" id="TIGR00560">
    <property type="entry name" value="pgsA"/>
    <property type="match status" value="1"/>
</dbReference>
<keyword evidence="8 17" id="KW-0808">Transferase</keyword>
<name>A0AAT9GA58_9RICK</name>
<evidence type="ECO:0000256" key="16">
    <source>
        <dbReference type="NCBIfam" id="TIGR00560"/>
    </source>
</evidence>
<gene>
    <name evidence="19" type="primary">pgsA</name>
    <name evidence="19" type="ORF">DMENIID0002_12270</name>
</gene>
<reference evidence="19" key="1">
    <citation type="submission" date="2024-01" db="EMBL/GenBank/DDBJ databases">
        <title>Sequencing the genomes of a sandfly, Sergentomyia squamirostris, and its two endosymbionts.</title>
        <authorList>
            <person name="Itokawa K."/>
            <person name="Sanjoba C."/>
        </authorList>
    </citation>
    <scope>NUCLEOTIDE SEQUENCE</scope>
    <source>
        <strain evidence="19">RiSSQ</strain>
    </source>
</reference>
<comment type="pathway">
    <text evidence="2">Phospholipid metabolism; phosphatidylglycerol biosynthesis; phosphatidylglycerol from CDP-diacylglycerol: step 1/2.</text>
</comment>
<dbReference type="GO" id="GO:0008444">
    <property type="term" value="F:CDP-diacylglycerol-glycerol-3-phosphate 3-phosphatidyltransferase activity"/>
    <property type="evidence" value="ECO:0007669"/>
    <property type="project" value="UniProtKB-UniRule"/>
</dbReference>
<dbReference type="InterPro" id="IPR050324">
    <property type="entry name" value="CDP-alcohol_PTase-I"/>
</dbReference>
<dbReference type="InterPro" id="IPR043130">
    <property type="entry name" value="CDP-OH_PTrfase_TM_dom"/>
</dbReference>
<keyword evidence="11" id="KW-0443">Lipid metabolism</keyword>
<evidence type="ECO:0000256" key="5">
    <source>
        <dbReference type="ARBA" id="ARBA00013170"/>
    </source>
</evidence>
<evidence type="ECO:0000256" key="6">
    <source>
        <dbReference type="ARBA" id="ARBA00014944"/>
    </source>
</evidence>
<evidence type="ECO:0000256" key="11">
    <source>
        <dbReference type="ARBA" id="ARBA00023098"/>
    </source>
</evidence>
<protein>
    <recommendedName>
        <fullName evidence="6 16">CDP-diacylglycerol--glycerol-3-phosphate 3-phosphatidyltransferase</fullName>
        <ecNumber evidence="5 16">2.7.8.5</ecNumber>
    </recommendedName>
</protein>
<dbReference type="AlphaFoldDB" id="A0AAT9GA58"/>
<comment type="pathway">
    <text evidence="3">Lipid metabolism.</text>
</comment>
<dbReference type="InterPro" id="IPR000462">
    <property type="entry name" value="CDP-OH_P_trans"/>
</dbReference>
<feature type="transmembrane region" description="Helical" evidence="18">
    <location>
        <begin position="76"/>
        <end position="100"/>
    </location>
</feature>
<keyword evidence="7" id="KW-0444">Lipid biosynthesis</keyword>
<dbReference type="PANTHER" id="PTHR14269">
    <property type="entry name" value="CDP-DIACYLGLYCEROL--GLYCEROL-3-PHOSPHATE 3-PHOSPHATIDYLTRANSFERASE-RELATED"/>
    <property type="match status" value="1"/>
</dbReference>
<keyword evidence="9 18" id="KW-0812">Transmembrane</keyword>
<feature type="transmembrane region" description="Helical" evidence="18">
    <location>
        <begin position="158"/>
        <end position="175"/>
    </location>
</feature>
<evidence type="ECO:0000256" key="17">
    <source>
        <dbReference type="RuleBase" id="RU003750"/>
    </source>
</evidence>
<keyword evidence="10 18" id="KW-1133">Transmembrane helix</keyword>
<dbReference type="GO" id="GO:0016020">
    <property type="term" value="C:membrane"/>
    <property type="evidence" value="ECO:0007669"/>
    <property type="project" value="UniProtKB-SubCell"/>
</dbReference>
<evidence type="ECO:0000256" key="18">
    <source>
        <dbReference type="SAM" id="Phobius"/>
    </source>
</evidence>
<sequence length="182" mass="20018">MTIDKNIPNYLTIARIVVIPIIVMTFYLDSSKLAHRIAAILFILASITDFFDGYLARKFDLVSGFGKMFDPIADKLLVGCVIIMLVKKGVAGEIPCLLILAREFLVAGLREFLALIQVSIPVSRLAKIKTFTQMFALSALILGSKGSGIIYMDLIGQIALWIAALLTVVTGYSYLKACSKYF</sequence>
<evidence type="ECO:0000256" key="7">
    <source>
        <dbReference type="ARBA" id="ARBA00022516"/>
    </source>
</evidence>
<evidence type="ECO:0000256" key="10">
    <source>
        <dbReference type="ARBA" id="ARBA00022989"/>
    </source>
</evidence>
<dbReference type="PANTHER" id="PTHR14269:SF62">
    <property type="entry name" value="CDP-DIACYLGLYCEROL--GLYCEROL-3-PHOSPHATE 3-PHOSPHATIDYLTRANSFERASE 1, CHLOROPLASTIC"/>
    <property type="match status" value="1"/>
</dbReference>
<keyword evidence="14" id="KW-1208">Phospholipid metabolism</keyword>
<organism evidence="19">
    <name type="scientific">Candidatus Tisiphia endosymbiont of Sergentomyia squamirostris</name>
    <dbReference type="NCBI Taxonomy" id="3113639"/>
    <lineage>
        <taxon>Bacteria</taxon>
        <taxon>Pseudomonadati</taxon>
        <taxon>Pseudomonadota</taxon>
        <taxon>Alphaproteobacteria</taxon>
        <taxon>Rickettsiales</taxon>
        <taxon>Rickettsiaceae</taxon>
        <taxon>Rickettsieae</taxon>
        <taxon>Candidatus Tisiphia</taxon>
    </lineage>
</organism>
<dbReference type="EMBL" id="AP029170">
    <property type="protein sequence ID" value="BFD46581.1"/>
    <property type="molecule type" value="Genomic_DNA"/>
</dbReference>
<keyword evidence="12 18" id="KW-0472">Membrane</keyword>
<feature type="transmembrane region" description="Helical" evidence="18">
    <location>
        <begin position="12"/>
        <end position="30"/>
    </location>
</feature>